<dbReference type="GO" id="GO:0009341">
    <property type="term" value="C:beta-galactosidase complex"/>
    <property type="evidence" value="ECO:0007669"/>
    <property type="project" value="TreeGrafter"/>
</dbReference>
<dbReference type="EMBL" id="FMZO01000021">
    <property type="protein sequence ID" value="SDE09964.1"/>
    <property type="molecule type" value="Genomic_DNA"/>
</dbReference>
<dbReference type="PANTHER" id="PTHR46323:SF2">
    <property type="entry name" value="BETA-GALACTOSIDASE"/>
    <property type="match status" value="1"/>
</dbReference>
<evidence type="ECO:0000259" key="7">
    <source>
        <dbReference type="Pfam" id="PF00703"/>
    </source>
</evidence>
<evidence type="ECO:0000313" key="10">
    <source>
        <dbReference type="EMBL" id="SDE09964.1"/>
    </source>
</evidence>
<dbReference type="InterPro" id="IPR006102">
    <property type="entry name" value="Ig-like_GH2"/>
</dbReference>
<dbReference type="InterPro" id="IPR006103">
    <property type="entry name" value="Glyco_hydro_2_cat"/>
</dbReference>
<accession>A0A1G7A501</accession>
<dbReference type="InterPro" id="IPR008979">
    <property type="entry name" value="Galactose-bd-like_sf"/>
</dbReference>
<feature type="signal peptide" evidence="6">
    <location>
        <begin position="1"/>
        <end position="18"/>
    </location>
</feature>
<dbReference type="PANTHER" id="PTHR46323">
    <property type="entry name" value="BETA-GALACTOSIDASE"/>
    <property type="match status" value="1"/>
</dbReference>
<dbReference type="GO" id="GO:0004565">
    <property type="term" value="F:beta-galactosidase activity"/>
    <property type="evidence" value="ECO:0007669"/>
    <property type="project" value="UniProtKB-EC"/>
</dbReference>
<evidence type="ECO:0000256" key="5">
    <source>
        <dbReference type="ARBA" id="ARBA00023295"/>
    </source>
</evidence>
<name>A0A1G7A501_NIADE</name>
<dbReference type="InterPro" id="IPR006104">
    <property type="entry name" value="Glyco_hydro_2_N"/>
</dbReference>
<dbReference type="Gene3D" id="2.60.40.10">
    <property type="entry name" value="Immunoglobulins"/>
    <property type="match status" value="1"/>
</dbReference>
<dbReference type="Pfam" id="PF00703">
    <property type="entry name" value="Glyco_hydro_2"/>
    <property type="match status" value="1"/>
</dbReference>
<comment type="catalytic activity">
    <reaction evidence="1">
        <text>Hydrolysis of terminal non-reducing beta-D-galactose residues in beta-D-galactosides.</text>
        <dbReference type="EC" id="3.2.1.23"/>
    </reaction>
</comment>
<evidence type="ECO:0000259" key="8">
    <source>
        <dbReference type="Pfam" id="PF02836"/>
    </source>
</evidence>
<dbReference type="OrthoDB" id="9801077at2"/>
<protein>
    <recommendedName>
        <fullName evidence="3">beta-galactosidase</fullName>
        <ecNumber evidence="3">3.2.1.23</ecNumber>
    </recommendedName>
</protein>
<dbReference type="InterPro" id="IPR017853">
    <property type="entry name" value="GH"/>
</dbReference>
<keyword evidence="5" id="KW-0326">Glycosidase</keyword>
<keyword evidence="6" id="KW-0732">Signal</keyword>
<feature type="domain" description="Glycosyl hydrolases family 2 sugar binding" evidence="9">
    <location>
        <begin position="85"/>
        <end position="188"/>
    </location>
</feature>
<dbReference type="AlphaFoldDB" id="A0A1G7A501"/>
<dbReference type="GO" id="GO:0005990">
    <property type="term" value="P:lactose catabolic process"/>
    <property type="evidence" value="ECO:0007669"/>
    <property type="project" value="TreeGrafter"/>
</dbReference>
<evidence type="ECO:0000256" key="6">
    <source>
        <dbReference type="SAM" id="SignalP"/>
    </source>
</evidence>
<dbReference type="Pfam" id="PF02837">
    <property type="entry name" value="Glyco_hydro_2_N"/>
    <property type="match status" value="1"/>
</dbReference>
<feature type="chain" id="PRO_5011763900" description="beta-galactosidase" evidence="6">
    <location>
        <begin position="19"/>
        <end position="970"/>
    </location>
</feature>
<gene>
    <name evidence="10" type="ORF">SAMN04487894_12113</name>
</gene>
<dbReference type="Pfam" id="PF02836">
    <property type="entry name" value="Glyco_hydro_2_C"/>
    <property type="match status" value="1"/>
</dbReference>
<evidence type="ECO:0000256" key="4">
    <source>
        <dbReference type="ARBA" id="ARBA00022801"/>
    </source>
</evidence>
<sequence>MKRIVFLCTLSIATTLFAADSTMTVNRWTVMPVQVSGLQRFVLDLDGTWLFNPAPEPGFEAQPRESNNWKKIQVPGEWVMQGFKVEKNEWAGYRRSFSIPGNWAGNRFKLRCDAVYSQCDIFINGKKAGSHLGGFTPFEIDITSYVQPGAEAVIAIKVKNESPADAAASASMYAVHPLGGISRKIRVVAVPELNISNFHAATLFDKDYNNARLQTEIELSNEGRAAATDVVLLFELLSNNTVILTKKITVGQTITAGKTIKHQFEVEVEKPLKWDPEHPRLYTWRVRMEAGNRGETVQRRIGFRQVEVRGNQVFVNNYPIKLRGVCRHEIMPLRGRSLVAGQWEEDVRIFRDANVNYIRTSHYPPPEELIAACDSLGMFVEAEAPFCWAHRDYNATKADSVAVLQSQTLDMINQFRSQPSVIIWSVGNESLKYKEYFSQTAELVKVLDPTRPRNFSQWAPDADGGALEIGNHHYPGPAGPDMYANAKRPVVFDEYVHINAYNRLELAADPGVRDDWGIGFAQMWDRMYDAKGVLGGAIWGGIDDTFVLGDTTAVGYGTWGIIDGWRRQKPEYWHTKKAYSPVRIEQRSNWKNGQVILHIRNRHCFSNLSECRIQWQAGSASGVLRPDIKPGESSDVAILCPQPDAGATLKITVYDPRNVLVDEYRFKNIVPEIVPPAQQIKEVLKWNYQKSNTGVVARSKEWELRLDRVNNRLQVYRQGKPVLDSLADLLLLPYNEAGDGVQMLGKRYYYPAYTPVCANRIIQQYACDEGETVFSVTVWDGYNEADGYTIYHFEAGGTAQITYAYEIKEDVNPRQWGLVLHLAPSFHTLSWQRRGLWNAYPEDHIGRLDGRAEALNTNRISGAAGPLWKPANDWLLDRNEWGSNDFRSTKMNILNASLSDKSNTLQVVSDGRQHSRSWIEGNAVHWLVAEYSGLGSEGFFKDHRKQFEKPLKKGTVISGTINLTLKQVRK</sequence>
<organism evidence="10 11">
    <name type="scientific">Niabella drilacis (strain DSM 25811 / CCM 8410 / CCUG 62505 / LMG 26954 / E90)</name>
    <dbReference type="NCBI Taxonomy" id="1285928"/>
    <lineage>
        <taxon>Bacteria</taxon>
        <taxon>Pseudomonadati</taxon>
        <taxon>Bacteroidota</taxon>
        <taxon>Chitinophagia</taxon>
        <taxon>Chitinophagales</taxon>
        <taxon>Chitinophagaceae</taxon>
        <taxon>Niabella</taxon>
    </lineage>
</organism>
<keyword evidence="4 10" id="KW-0378">Hydrolase</keyword>
<proteinExistence type="inferred from homology"/>
<dbReference type="Proteomes" id="UP000198757">
    <property type="component" value="Unassembled WGS sequence"/>
</dbReference>
<comment type="similarity">
    <text evidence="2">Belongs to the glycosyl hydrolase 2 family.</text>
</comment>
<dbReference type="SUPFAM" id="SSF49785">
    <property type="entry name" value="Galactose-binding domain-like"/>
    <property type="match status" value="1"/>
</dbReference>
<evidence type="ECO:0000259" key="9">
    <source>
        <dbReference type="Pfam" id="PF02837"/>
    </source>
</evidence>
<keyword evidence="11" id="KW-1185">Reference proteome</keyword>
<dbReference type="SUPFAM" id="SSF49303">
    <property type="entry name" value="beta-Galactosidase/glucuronidase domain"/>
    <property type="match status" value="2"/>
</dbReference>
<dbReference type="Gene3D" id="3.20.20.80">
    <property type="entry name" value="Glycosidases"/>
    <property type="match status" value="1"/>
</dbReference>
<reference evidence="11" key="1">
    <citation type="submission" date="2016-10" db="EMBL/GenBank/DDBJ databases">
        <authorList>
            <person name="Varghese N."/>
            <person name="Submissions S."/>
        </authorList>
    </citation>
    <scope>NUCLEOTIDE SEQUENCE [LARGE SCALE GENOMIC DNA]</scope>
    <source>
        <strain evidence="11">DSM 25811 / CCM 8410 / LMG 26954 / E90</strain>
    </source>
</reference>
<dbReference type="InterPro" id="IPR050347">
    <property type="entry name" value="Bact_Beta-galactosidase"/>
</dbReference>
<dbReference type="PRINTS" id="PR00132">
    <property type="entry name" value="GLHYDRLASE2"/>
</dbReference>
<dbReference type="EC" id="3.2.1.23" evidence="3"/>
<dbReference type="SUPFAM" id="SSF51445">
    <property type="entry name" value="(Trans)glycosidases"/>
    <property type="match status" value="1"/>
</dbReference>
<dbReference type="InterPro" id="IPR036156">
    <property type="entry name" value="Beta-gal/glucu_dom_sf"/>
</dbReference>
<dbReference type="InterPro" id="IPR013783">
    <property type="entry name" value="Ig-like_fold"/>
</dbReference>
<dbReference type="Gene3D" id="2.60.120.260">
    <property type="entry name" value="Galactose-binding domain-like"/>
    <property type="match status" value="1"/>
</dbReference>
<evidence type="ECO:0000256" key="1">
    <source>
        <dbReference type="ARBA" id="ARBA00001412"/>
    </source>
</evidence>
<evidence type="ECO:0000256" key="3">
    <source>
        <dbReference type="ARBA" id="ARBA00012756"/>
    </source>
</evidence>
<evidence type="ECO:0000313" key="11">
    <source>
        <dbReference type="Proteomes" id="UP000198757"/>
    </source>
</evidence>
<feature type="domain" description="Glycoside hydrolase family 2 catalytic" evidence="8">
    <location>
        <begin position="306"/>
        <end position="458"/>
    </location>
</feature>
<dbReference type="STRING" id="1285928.SAMN04487894_12113"/>
<dbReference type="InterPro" id="IPR006101">
    <property type="entry name" value="Glyco_hydro_2"/>
</dbReference>
<dbReference type="RefSeq" id="WP_090392946.1">
    <property type="nucleotide sequence ID" value="NZ_FMZO01000021.1"/>
</dbReference>
<feature type="domain" description="Glycoside hydrolase family 2 immunoglobulin-like beta-sandwich" evidence="7">
    <location>
        <begin position="195"/>
        <end position="304"/>
    </location>
</feature>
<evidence type="ECO:0000256" key="2">
    <source>
        <dbReference type="ARBA" id="ARBA00007401"/>
    </source>
</evidence>